<dbReference type="GeneID" id="25261435"/>
<feature type="region of interest" description="Disordered" evidence="1">
    <location>
        <begin position="252"/>
        <end position="279"/>
    </location>
</feature>
<gene>
    <name evidence="2" type="ORF">K437DRAFT_127111</name>
</gene>
<feature type="region of interest" description="Disordered" evidence="1">
    <location>
        <begin position="138"/>
        <end position="182"/>
    </location>
</feature>
<keyword evidence="3" id="KW-1185">Reference proteome</keyword>
<dbReference type="AlphaFoldDB" id="A0A066W1J3"/>
<dbReference type="RefSeq" id="XP_013242996.1">
    <property type="nucleotide sequence ID" value="XM_013387542.1"/>
</dbReference>
<organism evidence="2 3">
    <name type="scientific">Tilletiaria anomala (strain ATCC 24038 / CBS 436.72 / UBC 951)</name>
    <dbReference type="NCBI Taxonomy" id="1037660"/>
    <lineage>
        <taxon>Eukaryota</taxon>
        <taxon>Fungi</taxon>
        <taxon>Dikarya</taxon>
        <taxon>Basidiomycota</taxon>
        <taxon>Ustilaginomycotina</taxon>
        <taxon>Exobasidiomycetes</taxon>
        <taxon>Georgefischeriales</taxon>
        <taxon>Tilletiariaceae</taxon>
        <taxon>Tilletiaria</taxon>
    </lineage>
</organism>
<protein>
    <submittedName>
        <fullName evidence="2">Uncharacterized protein</fullName>
    </submittedName>
</protein>
<evidence type="ECO:0000313" key="3">
    <source>
        <dbReference type="Proteomes" id="UP000027361"/>
    </source>
</evidence>
<evidence type="ECO:0000256" key="1">
    <source>
        <dbReference type="SAM" id="MobiDB-lite"/>
    </source>
</evidence>
<feature type="compositionally biased region" description="Acidic residues" evidence="1">
    <location>
        <begin position="260"/>
        <end position="276"/>
    </location>
</feature>
<name>A0A066W1J3_TILAU</name>
<dbReference type="InParanoid" id="A0A066W1J3"/>
<evidence type="ECO:0000313" key="2">
    <source>
        <dbReference type="EMBL" id="KDN44929.1"/>
    </source>
</evidence>
<reference evidence="2 3" key="1">
    <citation type="submission" date="2014-05" db="EMBL/GenBank/DDBJ databases">
        <title>Draft genome sequence of a rare smut relative, Tilletiaria anomala UBC 951.</title>
        <authorList>
            <consortium name="DOE Joint Genome Institute"/>
            <person name="Toome M."/>
            <person name="Kuo A."/>
            <person name="Henrissat B."/>
            <person name="Lipzen A."/>
            <person name="Tritt A."/>
            <person name="Yoshinaga Y."/>
            <person name="Zane M."/>
            <person name="Barry K."/>
            <person name="Grigoriev I.V."/>
            <person name="Spatafora J.W."/>
            <person name="Aimea M.C."/>
        </authorList>
    </citation>
    <scope>NUCLEOTIDE SEQUENCE [LARGE SCALE GENOMIC DNA]</scope>
    <source>
        <strain evidence="2 3">UBC 951</strain>
    </source>
</reference>
<dbReference type="Proteomes" id="UP000027361">
    <property type="component" value="Unassembled WGS sequence"/>
</dbReference>
<accession>A0A066W1J3</accession>
<dbReference type="HOGENOM" id="CLU_903681_0_0_1"/>
<sequence>MSVSASPTGAAPKELAQQELAQAGTDELCKMLRERPNEAQISAPLRLRHLRRARSLRTSPYTRIPAKIHSKARSFLSCHVSRAVRVSPHPCEGSSSLSGRAALDANAAKEAGIHSYSQTSEPSALALTTAVANNLNEPGAPLATIPPSHGPLTAHASISPEATPKQATDPARSGSSAIRTRNETLKQTRALVRAGLQEALQDIVAQLLVIDGQKQANETSSATSKSASLCPHLSRQRSITVGENCAVTDLAAELDPSPESSDEDSQLEPMDSDEDEFSRKICGTGVEGVRKQLWTFVLLSSTDECSQS</sequence>
<proteinExistence type="predicted"/>
<dbReference type="EMBL" id="JMSN01000046">
    <property type="protein sequence ID" value="KDN44929.1"/>
    <property type="molecule type" value="Genomic_DNA"/>
</dbReference>
<comment type="caution">
    <text evidence="2">The sequence shown here is derived from an EMBL/GenBank/DDBJ whole genome shotgun (WGS) entry which is preliminary data.</text>
</comment>